<evidence type="ECO:0000313" key="6">
    <source>
        <dbReference type="Proteomes" id="UP001499951"/>
    </source>
</evidence>
<dbReference type="InterPro" id="IPR001944">
    <property type="entry name" value="Glycoside_Hdrlase_35"/>
</dbReference>
<feature type="chain" id="PRO_5045554831" evidence="2">
    <location>
        <begin position="28"/>
        <end position="537"/>
    </location>
</feature>
<keyword evidence="2" id="KW-0732">Signal</keyword>
<dbReference type="Gene3D" id="3.20.20.80">
    <property type="entry name" value="Glycosidases"/>
    <property type="match status" value="1"/>
</dbReference>
<keyword evidence="6" id="KW-1185">Reference proteome</keyword>
<evidence type="ECO:0000256" key="2">
    <source>
        <dbReference type="SAM" id="SignalP"/>
    </source>
</evidence>
<protein>
    <submittedName>
        <fullName evidence="5">DUF5597 domain-containing protein</fullName>
    </submittedName>
</protein>
<feature type="domain" description="Glycoside hydrolase 35 catalytic" evidence="3">
    <location>
        <begin position="42"/>
        <end position="139"/>
    </location>
</feature>
<reference evidence="5 6" key="1">
    <citation type="journal article" date="2019" name="Int. J. Syst. Evol. Microbiol.">
        <title>The Global Catalogue of Microorganisms (GCM) 10K type strain sequencing project: providing services to taxonomists for standard genome sequencing and annotation.</title>
        <authorList>
            <consortium name="The Broad Institute Genomics Platform"/>
            <consortium name="The Broad Institute Genome Sequencing Center for Infectious Disease"/>
            <person name="Wu L."/>
            <person name="Ma J."/>
        </authorList>
    </citation>
    <scope>NUCLEOTIDE SEQUENCE [LARGE SCALE GENOMIC DNA]</scope>
    <source>
        <strain evidence="5 6">JCM 15089</strain>
    </source>
</reference>
<gene>
    <name evidence="5" type="ORF">GCM10008942_22500</name>
</gene>
<dbReference type="EMBL" id="BAAADD010000005">
    <property type="protein sequence ID" value="GAA0573302.1"/>
    <property type="molecule type" value="Genomic_DNA"/>
</dbReference>
<dbReference type="InterPro" id="IPR031330">
    <property type="entry name" value="Gly_Hdrlase_35_cat"/>
</dbReference>
<dbReference type="Pfam" id="PF01301">
    <property type="entry name" value="Glyco_hydro_35"/>
    <property type="match status" value="1"/>
</dbReference>
<evidence type="ECO:0000313" key="5">
    <source>
        <dbReference type="EMBL" id="GAA0573302.1"/>
    </source>
</evidence>
<organism evidence="5 6">
    <name type="scientific">Rhizomicrobium electricum</name>
    <dbReference type="NCBI Taxonomy" id="480070"/>
    <lineage>
        <taxon>Bacteria</taxon>
        <taxon>Pseudomonadati</taxon>
        <taxon>Pseudomonadota</taxon>
        <taxon>Alphaproteobacteria</taxon>
        <taxon>Micropepsales</taxon>
        <taxon>Micropepsaceae</taxon>
        <taxon>Rhizomicrobium</taxon>
    </lineage>
</organism>
<dbReference type="Gene3D" id="2.60.220.20">
    <property type="entry name" value="putative beta-Galactosidase from caulobacter crescentus"/>
    <property type="match status" value="1"/>
</dbReference>
<dbReference type="InterPro" id="IPR040719">
    <property type="entry name" value="DUF5597"/>
</dbReference>
<evidence type="ECO:0000259" key="3">
    <source>
        <dbReference type="Pfam" id="PF01301"/>
    </source>
</evidence>
<evidence type="ECO:0000256" key="1">
    <source>
        <dbReference type="ARBA" id="ARBA00009809"/>
    </source>
</evidence>
<comment type="caution">
    <text evidence="5">The sequence shown here is derived from an EMBL/GenBank/DDBJ whole genome shotgun (WGS) entry which is preliminary data.</text>
</comment>
<dbReference type="PANTHER" id="PTHR23421">
    <property type="entry name" value="BETA-GALACTOSIDASE RELATED"/>
    <property type="match status" value="1"/>
</dbReference>
<proteinExistence type="inferred from homology"/>
<comment type="similarity">
    <text evidence="1">Belongs to the glycosyl hydrolase 35 family.</text>
</comment>
<evidence type="ECO:0000259" key="4">
    <source>
        <dbReference type="Pfam" id="PF18120"/>
    </source>
</evidence>
<sequence>MNEMTRKRWGCIAAALVSASLALGAQAADAPKIVEKNGRHALIVDGKPFLMLGGQIHNSSAWPVELAQVWESAAALHANTIEAPIYWEQFEPQPGRFDTTNIDALVKGARAHNLRLVLLWFGTWKNGNMHYVPSWVKTDTKRFPRTVRPDGEPIDVLSPIGRATLAADKSAFVALMSHLKKIDGDQHTVLMVQVENEAGNIGSIRDNSAEADALFAGPVPADLLAASHKSAGTWKEVFGGAADETFQVYHQAKYINEIAAAGKAVFGIPCSINVWVAYPPAALAQRQLDQPGIGYPSGGAVQKMLGLWKALAPSIDVIGPDIYGDGRTFVDSLLQTYARADNALMIPEIGRSDNFSKVFYKALGHGAIGFAPFGIDRTGWNILGDEKWTGHPRNFQLFAPMSREIAQLEFDGKVKTAVEEVGEPSQEIDFGEWQATVAYGFPQRDGETPPGTKDAHGAAFVAQLGPDEFLVTGLDASVIFHLKDKKPWMRSQFLTVEQGTFEKGVWKPLRLWNGDETDRGLSFHQEPEVVRVKMQKF</sequence>
<accession>A0ABN1ESA3</accession>
<feature type="signal peptide" evidence="2">
    <location>
        <begin position="1"/>
        <end position="27"/>
    </location>
</feature>
<dbReference type="Proteomes" id="UP001499951">
    <property type="component" value="Unassembled WGS sequence"/>
</dbReference>
<name>A0ABN1ESA3_9PROT</name>
<dbReference type="InterPro" id="IPR017853">
    <property type="entry name" value="GH"/>
</dbReference>
<dbReference type="SUPFAM" id="SSF51445">
    <property type="entry name" value="(Trans)glycosidases"/>
    <property type="match status" value="1"/>
</dbReference>
<feature type="domain" description="DUF5597" evidence="4">
    <location>
        <begin position="393"/>
        <end position="523"/>
    </location>
</feature>
<dbReference type="Pfam" id="PF18120">
    <property type="entry name" value="DUF5597"/>
    <property type="match status" value="1"/>
</dbReference>